<dbReference type="InterPro" id="IPR000792">
    <property type="entry name" value="Tscrpt_reg_LuxR_C"/>
</dbReference>
<sequence length="82" mass="9142">MTATNSPASRQRPASGWHSLTRAELRVARLVATGLTNRAVAERLVVSPHTVDTHLRRVYAKLSVHSRVQLVRHALQHETAED</sequence>
<dbReference type="RefSeq" id="WP_189934118.1">
    <property type="nucleotide sequence ID" value="NZ_BMSX01000003.1"/>
</dbReference>
<dbReference type="AlphaFoldDB" id="A0A918F336"/>
<dbReference type="SUPFAM" id="SSF46894">
    <property type="entry name" value="C-terminal effector domain of the bipartite response regulators"/>
    <property type="match status" value="1"/>
</dbReference>
<dbReference type="CDD" id="cd06170">
    <property type="entry name" value="LuxR_C_like"/>
    <property type="match status" value="1"/>
</dbReference>
<keyword evidence="2" id="KW-0238">DNA-binding</keyword>
<keyword evidence="3" id="KW-0804">Transcription</keyword>
<dbReference type="GO" id="GO:0006355">
    <property type="term" value="P:regulation of DNA-templated transcription"/>
    <property type="evidence" value="ECO:0007669"/>
    <property type="project" value="InterPro"/>
</dbReference>
<dbReference type="PANTHER" id="PTHR44688">
    <property type="entry name" value="DNA-BINDING TRANSCRIPTIONAL ACTIVATOR DEVR_DOSR"/>
    <property type="match status" value="1"/>
</dbReference>
<dbReference type="SMART" id="SM00421">
    <property type="entry name" value="HTH_LUXR"/>
    <property type="match status" value="1"/>
</dbReference>
<reference evidence="5" key="2">
    <citation type="submission" date="2020-09" db="EMBL/GenBank/DDBJ databases">
        <authorList>
            <person name="Sun Q."/>
            <person name="Ohkuma M."/>
        </authorList>
    </citation>
    <scope>NUCLEOTIDE SEQUENCE</scope>
    <source>
        <strain evidence="5">JCM 4346</strain>
    </source>
</reference>
<dbReference type="PROSITE" id="PS50043">
    <property type="entry name" value="HTH_LUXR_2"/>
    <property type="match status" value="1"/>
</dbReference>
<evidence type="ECO:0000256" key="3">
    <source>
        <dbReference type="ARBA" id="ARBA00023163"/>
    </source>
</evidence>
<dbReference type="PANTHER" id="PTHR44688:SF16">
    <property type="entry name" value="DNA-BINDING TRANSCRIPTIONAL ACTIVATOR DEVR_DOSR"/>
    <property type="match status" value="1"/>
</dbReference>
<dbReference type="Proteomes" id="UP000658320">
    <property type="component" value="Unassembled WGS sequence"/>
</dbReference>
<dbReference type="GO" id="GO:0003677">
    <property type="term" value="F:DNA binding"/>
    <property type="evidence" value="ECO:0007669"/>
    <property type="project" value="UniProtKB-KW"/>
</dbReference>
<protein>
    <recommendedName>
        <fullName evidence="4">HTH luxR-type domain-containing protein</fullName>
    </recommendedName>
</protein>
<dbReference type="InterPro" id="IPR036388">
    <property type="entry name" value="WH-like_DNA-bd_sf"/>
</dbReference>
<evidence type="ECO:0000256" key="1">
    <source>
        <dbReference type="ARBA" id="ARBA00023015"/>
    </source>
</evidence>
<dbReference type="PROSITE" id="PS00622">
    <property type="entry name" value="HTH_LUXR_1"/>
    <property type="match status" value="1"/>
</dbReference>
<dbReference type="InterPro" id="IPR016032">
    <property type="entry name" value="Sig_transdc_resp-reg_C-effctor"/>
</dbReference>
<dbReference type="EMBL" id="BMSX01000003">
    <property type="protein sequence ID" value="GGR02780.1"/>
    <property type="molecule type" value="Genomic_DNA"/>
</dbReference>
<evidence type="ECO:0000313" key="6">
    <source>
        <dbReference type="Proteomes" id="UP000658320"/>
    </source>
</evidence>
<keyword evidence="6" id="KW-1185">Reference proteome</keyword>
<proteinExistence type="predicted"/>
<name>A0A918F336_9ACTN</name>
<evidence type="ECO:0000259" key="4">
    <source>
        <dbReference type="PROSITE" id="PS50043"/>
    </source>
</evidence>
<dbReference type="Gene3D" id="1.10.10.10">
    <property type="entry name" value="Winged helix-like DNA-binding domain superfamily/Winged helix DNA-binding domain"/>
    <property type="match status" value="1"/>
</dbReference>
<keyword evidence="1" id="KW-0805">Transcription regulation</keyword>
<evidence type="ECO:0000313" key="5">
    <source>
        <dbReference type="EMBL" id="GGR02780.1"/>
    </source>
</evidence>
<accession>A0A918F336</accession>
<organism evidence="5 6">
    <name type="scientific">Streptomyces aurantiogriseus</name>
    <dbReference type="NCBI Taxonomy" id="66870"/>
    <lineage>
        <taxon>Bacteria</taxon>
        <taxon>Bacillati</taxon>
        <taxon>Actinomycetota</taxon>
        <taxon>Actinomycetes</taxon>
        <taxon>Kitasatosporales</taxon>
        <taxon>Streptomycetaceae</taxon>
        <taxon>Streptomyces</taxon>
    </lineage>
</organism>
<evidence type="ECO:0000256" key="2">
    <source>
        <dbReference type="ARBA" id="ARBA00023125"/>
    </source>
</evidence>
<comment type="caution">
    <text evidence="5">The sequence shown here is derived from an EMBL/GenBank/DDBJ whole genome shotgun (WGS) entry which is preliminary data.</text>
</comment>
<feature type="domain" description="HTH luxR-type" evidence="4">
    <location>
        <begin position="13"/>
        <end position="78"/>
    </location>
</feature>
<dbReference type="PRINTS" id="PR00038">
    <property type="entry name" value="HTHLUXR"/>
</dbReference>
<dbReference type="Pfam" id="PF00196">
    <property type="entry name" value="GerE"/>
    <property type="match status" value="1"/>
</dbReference>
<gene>
    <name evidence="5" type="ORF">GCM10010251_18270</name>
</gene>
<reference evidence="5" key="1">
    <citation type="journal article" date="2014" name="Int. J. Syst. Evol. Microbiol.">
        <title>Complete genome sequence of Corynebacterium casei LMG S-19264T (=DSM 44701T), isolated from a smear-ripened cheese.</title>
        <authorList>
            <consortium name="US DOE Joint Genome Institute (JGI-PGF)"/>
            <person name="Walter F."/>
            <person name="Albersmeier A."/>
            <person name="Kalinowski J."/>
            <person name="Ruckert C."/>
        </authorList>
    </citation>
    <scope>NUCLEOTIDE SEQUENCE</scope>
    <source>
        <strain evidence="5">JCM 4346</strain>
    </source>
</reference>